<dbReference type="EMBL" id="CP006934">
    <property type="protein sequence ID" value="AHI53960.1"/>
    <property type="molecule type" value="Genomic_DNA"/>
</dbReference>
<dbReference type="KEGG" id="ssab:SSABA_v1c05560"/>
<dbReference type="RefSeq" id="WP_025251098.1">
    <property type="nucleotide sequence ID" value="NZ_CP006934.1"/>
</dbReference>
<accession>W6AAS9</accession>
<dbReference type="Gene3D" id="3.90.1200.10">
    <property type="match status" value="1"/>
</dbReference>
<keyword evidence="1" id="KW-0808">Transferase</keyword>
<reference evidence="1 2" key="1">
    <citation type="journal article" date="2014" name="Genome Biol. Evol.">
        <title>Molecular evolution of the substrate utilization strategies and putative virulence factors in mosquito-associated Spiroplasma species.</title>
        <authorList>
            <person name="Chang T.H."/>
            <person name="Lo W.S."/>
            <person name="Ku C."/>
            <person name="Chen L.L."/>
            <person name="Kuo C.H."/>
        </authorList>
    </citation>
    <scope>NUCLEOTIDE SEQUENCE [LARGE SCALE GENOMIC DNA]</scope>
    <source>
        <strain evidence="1">Ar-1343</strain>
    </source>
</reference>
<name>W6AAS9_9MOLU</name>
<keyword evidence="2" id="KW-1185">Reference proteome</keyword>
<proteinExistence type="predicted"/>
<dbReference type="Pfam" id="PF01633">
    <property type="entry name" value="Choline_kinase"/>
    <property type="match status" value="1"/>
</dbReference>
<gene>
    <name evidence="1" type="ORF">SSABA_v1c05560</name>
</gene>
<dbReference type="SUPFAM" id="SSF56112">
    <property type="entry name" value="Protein kinase-like (PK-like)"/>
    <property type="match status" value="1"/>
</dbReference>
<dbReference type="GO" id="GO:0004305">
    <property type="term" value="F:ethanolamine kinase activity"/>
    <property type="evidence" value="ECO:0007669"/>
    <property type="project" value="TreeGrafter"/>
</dbReference>
<dbReference type="PANTHER" id="PTHR22603">
    <property type="entry name" value="CHOLINE/ETHANOALAMINE KINASE"/>
    <property type="match status" value="1"/>
</dbReference>
<dbReference type="HOGENOM" id="CLU_055115_1_1_14"/>
<dbReference type="AlphaFoldDB" id="W6AAS9"/>
<dbReference type="STRING" id="1276257.SSABA_v1c05560"/>
<sequence>MKKIVFLELGLTNSTYLENNLFVKKSNFIVDNFLDRKNEYQVLKEIKANPQNFLLTPVEFGIKNGLFVSKFDYFQEAQTFEQLPINDEAISKVVDALQKLHQLPADNPKIKTFNFKKMMSFFEKNTHEVIYDVTEFRPTIDIFLETNLIEKCVLTHNDLVPGNFLFIDEELKIIDYDYMCYNDPLFDLASFISETLKQNPIWTRQFLKPFNLSVIDFKKLTNYIFYQNYLWLYWSMYMLERTKNEVFRKIADEKYQQLKNTKIT</sequence>
<dbReference type="OrthoDB" id="9803871at2"/>
<keyword evidence="1" id="KW-0418">Kinase</keyword>
<dbReference type="eggNOG" id="COG0510">
    <property type="taxonomic scope" value="Bacteria"/>
</dbReference>
<organism evidence="1 2">
    <name type="scientific">Spiroplasma sabaudiense Ar-1343</name>
    <dbReference type="NCBI Taxonomy" id="1276257"/>
    <lineage>
        <taxon>Bacteria</taxon>
        <taxon>Bacillati</taxon>
        <taxon>Mycoplasmatota</taxon>
        <taxon>Mollicutes</taxon>
        <taxon>Entomoplasmatales</taxon>
        <taxon>Spiroplasmataceae</taxon>
        <taxon>Spiroplasma</taxon>
    </lineage>
</organism>
<evidence type="ECO:0000313" key="1">
    <source>
        <dbReference type="EMBL" id="AHI53960.1"/>
    </source>
</evidence>
<evidence type="ECO:0000313" key="2">
    <source>
        <dbReference type="Proteomes" id="UP000019265"/>
    </source>
</evidence>
<dbReference type="GO" id="GO:0006646">
    <property type="term" value="P:phosphatidylethanolamine biosynthetic process"/>
    <property type="evidence" value="ECO:0007669"/>
    <property type="project" value="TreeGrafter"/>
</dbReference>
<protein>
    <submittedName>
        <fullName evidence="1">Putative choline kinase</fullName>
    </submittedName>
</protein>
<dbReference type="GO" id="GO:0005737">
    <property type="term" value="C:cytoplasm"/>
    <property type="evidence" value="ECO:0007669"/>
    <property type="project" value="TreeGrafter"/>
</dbReference>
<dbReference type="PANTHER" id="PTHR22603:SF66">
    <property type="entry name" value="ETHANOLAMINE KINASE"/>
    <property type="match status" value="1"/>
</dbReference>
<dbReference type="PATRIC" id="fig|1276257.3.peg.567"/>
<dbReference type="InterPro" id="IPR011009">
    <property type="entry name" value="Kinase-like_dom_sf"/>
</dbReference>
<dbReference type="Proteomes" id="UP000019265">
    <property type="component" value="Chromosome"/>
</dbReference>